<dbReference type="InterPro" id="IPR018060">
    <property type="entry name" value="HTH_AraC"/>
</dbReference>
<feature type="domain" description="HTH araC/xylS-type" evidence="3">
    <location>
        <begin position="227"/>
        <end position="325"/>
    </location>
</feature>
<dbReference type="EMBL" id="CACVAT010000439">
    <property type="protein sequence ID" value="CAA6827375.1"/>
    <property type="molecule type" value="Genomic_DNA"/>
</dbReference>
<dbReference type="Gene3D" id="3.40.50.880">
    <property type="match status" value="1"/>
</dbReference>
<dbReference type="InterPro" id="IPR002818">
    <property type="entry name" value="DJ-1/PfpI"/>
</dbReference>
<evidence type="ECO:0000313" key="4">
    <source>
        <dbReference type="EMBL" id="CAA6827375.1"/>
    </source>
</evidence>
<dbReference type="SUPFAM" id="SSF46689">
    <property type="entry name" value="Homeodomain-like"/>
    <property type="match status" value="2"/>
</dbReference>
<keyword evidence="2" id="KW-0804">Transcription</keyword>
<evidence type="ECO:0000256" key="1">
    <source>
        <dbReference type="ARBA" id="ARBA00023015"/>
    </source>
</evidence>
<dbReference type="InterPro" id="IPR029062">
    <property type="entry name" value="Class_I_gatase-like"/>
</dbReference>
<keyword evidence="1" id="KW-0805">Transcription regulation</keyword>
<evidence type="ECO:0000259" key="3">
    <source>
        <dbReference type="PROSITE" id="PS01124"/>
    </source>
</evidence>
<dbReference type="GO" id="GO:0003700">
    <property type="term" value="F:DNA-binding transcription factor activity"/>
    <property type="evidence" value="ECO:0007669"/>
    <property type="project" value="InterPro"/>
</dbReference>
<dbReference type="PROSITE" id="PS01124">
    <property type="entry name" value="HTH_ARAC_FAMILY_2"/>
    <property type="match status" value="1"/>
</dbReference>
<evidence type="ECO:0000256" key="2">
    <source>
        <dbReference type="ARBA" id="ARBA00023163"/>
    </source>
</evidence>
<dbReference type="InterPro" id="IPR052158">
    <property type="entry name" value="INH-QAR"/>
</dbReference>
<dbReference type="GO" id="GO:0043565">
    <property type="term" value="F:sequence-specific DNA binding"/>
    <property type="evidence" value="ECO:0007669"/>
    <property type="project" value="InterPro"/>
</dbReference>
<dbReference type="Pfam" id="PF01965">
    <property type="entry name" value="DJ-1_PfpI"/>
    <property type="match status" value="1"/>
</dbReference>
<proteinExistence type="predicted"/>
<dbReference type="PANTHER" id="PTHR43130:SF3">
    <property type="entry name" value="HTH-TYPE TRANSCRIPTIONAL REGULATOR RV1931C"/>
    <property type="match status" value="1"/>
</dbReference>
<organism evidence="4">
    <name type="scientific">uncultured Thiotrichaceae bacterium</name>
    <dbReference type="NCBI Taxonomy" id="298394"/>
    <lineage>
        <taxon>Bacteria</taxon>
        <taxon>Pseudomonadati</taxon>
        <taxon>Pseudomonadota</taxon>
        <taxon>Gammaproteobacteria</taxon>
        <taxon>Thiotrichales</taxon>
        <taxon>Thiotrichaceae</taxon>
        <taxon>environmental samples</taxon>
    </lineage>
</organism>
<dbReference type="SMART" id="SM00342">
    <property type="entry name" value="HTH_ARAC"/>
    <property type="match status" value="1"/>
</dbReference>
<protein>
    <submittedName>
        <fullName evidence="4">AraC family transcriptional regulator</fullName>
    </submittedName>
</protein>
<sequence length="327" mass="37488">MPPSVLLVIMNKPRNIYLLILPRVHLLDLAAPGQIFGHDMFADEVNVHYISPQDELCSHQGLSLNHLEALPEQVEEGDWLMLIGSRYPHAYLTGPVYQQAVQWLRDTSHQFGLIAGICSGSLLAAAAGLLKQKQCTTHHDLIDHLRQIEPEADVQEDCIFVADQQLWTSAGITTGLDLCLHLVAEYWGHEQASLLARDMVLYQRRSGNETQLSFWLQHRNHVQSRVHQVQDRVMNEPGRAWTVTELAESVHLGERHLRRLFQQATGHTLQDYLQQARLELAQRLLEQTRLSLDDIAERCGFSAERSLRRSWQRWRGGTPSEYRQSYT</sequence>
<dbReference type="AlphaFoldDB" id="A0A6S6U6K0"/>
<dbReference type="Gene3D" id="1.10.10.60">
    <property type="entry name" value="Homeodomain-like"/>
    <property type="match status" value="1"/>
</dbReference>
<dbReference type="SUPFAM" id="SSF52317">
    <property type="entry name" value="Class I glutamine amidotransferase-like"/>
    <property type="match status" value="1"/>
</dbReference>
<dbReference type="PANTHER" id="PTHR43130">
    <property type="entry name" value="ARAC-FAMILY TRANSCRIPTIONAL REGULATOR"/>
    <property type="match status" value="1"/>
</dbReference>
<reference evidence="4" key="1">
    <citation type="submission" date="2020-01" db="EMBL/GenBank/DDBJ databases">
        <authorList>
            <person name="Meier V. D."/>
            <person name="Meier V D."/>
        </authorList>
    </citation>
    <scope>NUCLEOTIDE SEQUENCE</scope>
    <source>
        <strain evidence="4">HLG_WM_MAG_09</strain>
    </source>
</reference>
<dbReference type="InterPro" id="IPR009057">
    <property type="entry name" value="Homeodomain-like_sf"/>
</dbReference>
<gene>
    <name evidence="4" type="ORF">HELGO_WM19325</name>
</gene>
<name>A0A6S6U6K0_9GAMM</name>
<dbReference type="Pfam" id="PF12833">
    <property type="entry name" value="HTH_18"/>
    <property type="match status" value="1"/>
</dbReference>
<accession>A0A6S6U6K0</accession>